<evidence type="ECO:0000313" key="2">
    <source>
        <dbReference type="EMBL" id="AXV67630.1"/>
    </source>
</evidence>
<dbReference type="AlphaFoldDB" id="A0AAD0WEN0"/>
<evidence type="ECO:0000313" key="3">
    <source>
        <dbReference type="Proteomes" id="UP000264605"/>
    </source>
</evidence>
<feature type="transmembrane region" description="Helical" evidence="1">
    <location>
        <begin position="24"/>
        <end position="42"/>
    </location>
</feature>
<feature type="transmembrane region" description="Helical" evidence="1">
    <location>
        <begin position="204"/>
        <end position="222"/>
    </location>
</feature>
<protein>
    <submittedName>
        <fullName evidence="2">DUF4400 domain-containing protein</fullName>
    </submittedName>
</protein>
<proteinExistence type="predicted"/>
<dbReference type="Proteomes" id="UP000264605">
    <property type="component" value="Plasmid unnamed2"/>
</dbReference>
<dbReference type="KEGG" id="pdj:D0907_20050"/>
<keyword evidence="1" id="KW-1133">Transmembrane helix</keyword>
<sequence length="228" mass="26449">MIYENDSEDLYKDKSGEQNRKKEYSKLFIFILFALAAQVLALNPTSFNRMLENEVKASYKAIGEKNWLNLTDASYRHYNTIIVRSGFKQYFLDKVNRDTDDKNPLARLTAKLLPLVKRVTNNIQTLTYQILHRANLLMIWLYILVPFALAQLVIGVYSWRIRAYTFGNKTKTRMLVIKKLIKGILVGVIVYFALPNFYPTAGAYIPFIALLFASFLTSRYIATLQKHI</sequence>
<accession>A0AAD0WEN0</accession>
<keyword evidence="1" id="KW-0812">Transmembrane</keyword>
<dbReference type="EMBL" id="CP032092">
    <property type="protein sequence ID" value="AXV67630.1"/>
    <property type="molecule type" value="Genomic_DNA"/>
</dbReference>
<keyword evidence="1" id="KW-0472">Membrane</keyword>
<feature type="transmembrane region" description="Helical" evidence="1">
    <location>
        <begin position="180"/>
        <end position="198"/>
    </location>
</feature>
<name>A0AAD0WEN0_9GAMM</name>
<dbReference type="GeneID" id="99507781"/>
<evidence type="ECO:0000256" key="1">
    <source>
        <dbReference type="SAM" id="Phobius"/>
    </source>
</evidence>
<dbReference type="InterPro" id="IPR022266">
    <property type="entry name" value="DtrJ-like"/>
</dbReference>
<dbReference type="RefSeq" id="WP_118845373.1">
    <property type="nucleotide sequence ID" value="NZ_CP032092.1"/>
</dbReference>
<reference evidence="2 3" key="1">
    <citation type="submission" date="2018-08" db="EMBL/GenBank/DDBJ databases">
        <title>Draft genome sequence of Pseudoalteromonas donghaensis HJ51.</title>
        <authorList>
            <person name="Oh J."/>
            <person name="Roh D."/>
        </authorList>
    </citation>
    <scope>NUCLEOTIDE SEQUENCE [LARGE SCALE GENOMIC DNA]</scope>
    <source>
        <strain evidence="2 3">HJ51</strain>
        <plasmid evidence="2 3">unnamed2</plasmid>
    </source>
</reference>
<gene>
    <name evidence="2" type="ORF">D0907_20050</name>
</gene>
<organism evidence="2 3">
    <name type="scientific">Pseudoalteromonas lipolytica</name>
    <dbReference type="NCBI Taxonomy" id="570156"/>
    <lineage>
        <taxon>Bacteria</taxon>
        <taxon>Pseudomonadati</taxon>
        <taxon>Pseudomonadota</taxon>
        <taxon>Gammaproteobacteria</taxon>
        <taxon>Alteromonadales</taxon>
        <taxon>Pseudoalteromonadaceae</taxon>
        <taxon>Pseudoalteromonas</taxon>
    </lineage>
</organism>
<feature type="transmembrane region" description="Helical" evidence="1">
    <location>
        <begin position="139"/>
        <end position="159"/>
    </location>
</feature>
<geneLocation type="plasmid" evidence="2 3">
    <name>unnamed2</name>
</geneLocation>
<keyword evidence="2" id="KW-0614">Plasmid</keyword>
<dbReference type="Pfam" id="PF14348">
    <property type="entry name" value="DtrJ-like"/>
    <property type="match status" value="1"/>
</dbReference>